<proteinExistence type="predicted"/>
<protein>
    <submittedName>
        <fullName evidence="3">Methionyl-tRNA formyltransferase</fullName>
        <ecNumber evidence="3">2.1.2.9</ecNumber>
    </submittedName>
</protein>
<keyword evidence="3" id="KW-0808">Transferase</keyword>
<dbReference type="InterPro" id="IPR036477">
    <property type="entry name" value="Formyl_transf_N_sf"/>
</dbReference>
<evidence type="ECO:0000313" key="3">
    <source>
        <dbReference type="EMBL" id="MBB4039802.1"/>
    </source>
</evidence>
<reference evidence="3 4" key="1">
    <citation type="submission" date="2020-08" db="EMBL/GenBank/DDBJ databases">
        <title>Genomic Encyclopedia of Type Strains, Phase IV (KMG-IV): sequencing the most valuable type-strain genomes for metagenomic binning, comparative biology and taxonomic classification.</title>
        <authorList>
            <person name="Goeker M."/>
        </authorList>
    </citation>
    <scope>NUCLEOTIDE SEQUENCE [LARGE SCALE GENOMIC DNA]</scope>
    <source>
        <strain evidence="3 4">DSM 15743</strain>
    </source>
</reference>
<dbReference type="Proteomes" id="UP000519439">
    <property type="component" value="Unassembled WGS sequence"/>
</dbReference>
<dbReference type="InterPro" id="IPR002376">
    <property type="entry name" value="Formyl_transf_N"/>
</dbReference>
<dbReference type="InterPro" id="IPR011034">
    <property type="entry name" value="Formyl_transferase-like_C_sf"/>
</dbReference>
<evidence type="ECO:0000259" key="1">
    <source>
        <dbReference type="Pfam" id="PF00551"/>
    </source>
</evidence>
<dbReference type="EMBL" id="JACIDC010000004">
    <property type="protein sequence ID" value="MBB4039802.1"/>
    <property type="molecule type" value="Genomic_DNA"/>
</dbReference>
<gene>
    <name evidence="3" type="ORF">GGR34_001449</name>
</gene>
<dbReference type="EC" id="2.1.2.9" evidence="3"/>
<comment type="caution">
    <text evidence="3">The sequence shown here is derived from an EMBL/GenBank/DDBJ whole genome shotgun (WGS) entry which is preliminary data.</text>
</comment>
<feature type="domain" description="Formyl transferase N-terminal" evidence="1">
    <location>
        <begin position="67"/>
        <end position="166"/>
    </location>
</feature>
<name>A0A7W6IE45_9HYPH</name>
<sequence length="282" mass="31481">MRFAFAGIDFLGDVFETLLARGWEPVKLFTRPCDNIYDFNDVTVSRARALRLPIQTSRLLPADLAGLKAMGCQALVVAGYPWLITGWERHLPYAVNFHPSPLPMGRGPYPLFQAILDAYPEWGIAAHVLAPSFDTGAIVAQRRFGLSAAETHDTLLAKCQMAAKSIASELADDLPRLWHEAKPQGPGSYWPRITQAQRTVDWTKGVQDALRTIRAFGSIEAFAQIDSRYVYVWEATGWEEPHRYRPGSLIHRHRKHMVIAAGNGFVQVTGWSPYAPGPSRKA</sequence>
<dbReference type="SUPFAM" id="SSF53328">
    <property type="entry name" value="Formyltransferase"/>
    <property type="match status" value="1"/>
</dbReference>
<evidence type="ECO:0000259" key="2">
    <source>
        <dbReference type="Pfam" id="PF02911"/>
    </source>
</evidence>
<evidence type="ECO:0000313" key="4">
    <source>
        <dbReference type="Proteomes" id="UP000519439"/>
    </source>
</evidence>
<dbReference type="Gene3D" id="3.40.50.12230">
    <property type="match status" value="1"/>
</dbReference>
<dbReference type="PANTHER" id="PTHR11138:SF5">
    <property type="entry name" value="METHIONYL-TRNA FORMYLTRANSFERASE, MITOCHONDRIAL"/>
    <property type="match status" value="1"/>
</dbReference>
<dbReference type="Pfam" id="PF02911">
    <property type="entry name" value="Formyl_trans_C"/>
    <property type="match status" value="1"/>
</dbReference>
<keyword evidence="4" id="KW-1185">Reference proteome</keyword>
<dbReference type="PANTHER" id="PTHR11138">
    <property type="entry name" value="METHIONYL-TRNA FORMYLTRANSFERASE"/>
    <property type="match status" value="1"/>
</dbReference>
<dbReference type="RefSeq" id="WP_027315598.1">
    <property type="nucleotide sequence ID" value="NZ_JACIDC010000004.1"/>
</dbReference>
<dbReference type="InterPro" id="IPR005793">
    <property type="entry name" value="Formyl_trans_C"/>
</dbReference>
<accession>A0A7W6IE45</accession>
<organism evidence="3 4">
    <name type="scientific">Microvirga flocculans</name>
    <dbReference type="NCBI Taxonomy" id="217168"/>
    <lineage>
        <taxon>Bacteria</taxon>
        <taxon>Pseudomonadati</taxon>
        <taxon>Pseudomonadota</taxon>
        <taxon>Alphaproteobacteria</taxon>
        <taxon>Hyphomicrobiales</taxon>
        <taxon>Methylobacteriaceae</taxon>
        <taxon>Microvirga</taxon>
    </lineage>
</organism>
<dbReference type="Pfam" id="PF00551">
    <property type="entry name" value="Formyl_trans_N"/>
    <property type="match status" value="1"/>
</dbReference>
<dbReference type="GO" id="GO:0004479">
    <property type="term" value="F:methionyl-tRNA formyltransferase activity"/>
    <property type="evidence" value="ECO:0007669"/>
    <property type="project" value="UniProtKB-EC"/>
</dbReference>
<feature type="domain" description="Formyl transferase C-terminal" evidence="2">
    <location>
        <begin position="192"/>
        <end position="269"/>
    </location>
</feature>
<dbReference type="AlphaFoldDB" id="A0A7W6IE45"/>
<dbReference type="SUPFAM" id="SSF50486">
    <property type="entry name" value="FMT C-terminal domain-like"/>
    <property type="match status" value="1"/>
</dbReference>